<sequence length="130" mass="15167">MADLFLITVQLHNAYIVSENHNIAPTFQRASFNLFPFFFLVSLRQDVLREKQNHIEQLMREREIDREEGANQTILYQKNVQQVFLLVGVFFGARRLPRRGPFLESVVRIAIPFPDPPSWSLIALLSPCLR</sequence>
<dbReference type="AlphaFoldDB" id="A0A8D8G9X7"/>
<accession>A0A8D8G9X7</accession>
<reference evidence="1" key="1">
    <citation type="submission" date="2021-05" db="EMBL/GenBank/DDBJ databases">
        <authorList>
            <person name="Alioto T."/>
            <person name="Alioto T."/>
            <person name="Gomez Garrido J."/>
        </authorList>
    </citation>
    <scope>NUCLEOTIDE SEQUENCE</scope>
</reference>
<dbReference type="EMBL" id="HBUE01137831">
    <property type="protein sequence ID" value="CAG6499393.1"/>
    <property type="molecule type" value="Transcribed_RNA"/>
</dbReference>
<organism evidence="1">
    <name type="scientific">Culex pipiens</name>
    <name type="common">House mosquito</name>
    <dbReference type="NCBI Taxonomy" id="7175"/>
    <lineage>
        <taxon>Eukaryota</taxon>
        <taxon>Metazoa</taxon>
        <taxon>Ecdysozoa</taxon>
        <taxon>Arthropoda</taxon>
        <taxon>Hexapoda</taxon>
        <taxon>Insecta</taxon>
        <taxon>Pterygota</taxon>
        <taxon>Neoptera</taxon>
        <taxon>Endopterygota</taxon>
        <taxon>Diptera</taxon>
        <taxon>Nematocera</taxon>
        <taxon>Culicoidea</taxon>
        <taxon>Culicidae</taxon>
        <taxon>Culicinae</taxon>
        <taxon>Culicini</taxon>
        <taxon>Culex</taxon>
        <taxon>Culex</taxon>
    </lineage>
</organism>
<proteinExistence type="predicted"/>
<protein>
    <submittedName>
        <fullName evidence="1">Restin homolog</fullName>
    </submittedName>
</protein>
<evidence type="ECO:0000313" key="1">
    <source>
        <dbReference type="EMBL" id="CAG6499393.1"/>
    </source>
</evidence>
<name>A0A8D8G9X7_CULPI</name>